<sequence length="136" mass="15610">MGVDWKDVVSLWWTLEELWKFATSTKSHATTHRPKAVGVWVKNACKGNPDIGSASGMEREWWAWWKSINPGWRMRDGELLREGDGGWDVLRCPGQNGFLNIIVCLKWWRSSMETPSEAWMCAVADVKWVLGKMIEG</sequence>
<dbReference type="Proteomes" id="UP001218218">
    <property type="component" value="Unassembled WGS sequence"/>
</dbReference>
<accession>A0AAD7F535</accession>
<keyword evidence="2" id="KW-1185">Reference proteome</keyword>
<proteinExistence type="predicted"/>
<reference evidence="1" key="1">
    <citation type="submission" date="2023-03" db="EMBL/GenBank/DDBJ databases">
        <title>Massive genome expansion in bonnet fungi (Mycena s.s.) driven by repeated elements and novel gene families across ecological guilds.</title>
        <authorList>
            <consortium name="Lawrence Berkeley National Laboratory"/>
            <person name="Harder C.B."/>
            <person name="Miyauchi S."/>
            <person name="Viragh M."/>
            <person name="Kuo A."/>
            <person name="Thoen E."/>
            <person name="Andreopoulos B."/>
            <person name="Lu D."/>
            <person name="Skrede I."/>
            <person name="Drula E."/>
            <person name="Henrissat B."/>
            <person name="Morin E."/>
            <person name="Kohler A."/>
            <person name="Barry K."/>
            <person name="LaButti K."/>
            <person name="Morin E."/>
            <person name="Salamov A."/>
            <person name="Lipzen A."/>
            <person name="Mereny Z."/>
            <person name="Hegedus B."/>
            <person name="Baldrian P."/>
            <person name="Stursova M."/>
            <person name="Weitz H."/>
            <person name="Taylor A."/>
            <person name="Grigoriev I.V."/>
            <person name="Nagy L.G."/>
            <person name="Martin F."/>
            <person name="Kauserud H."/>
        </authorList>
    </citation>
    <scope>NUCLEOTIDE SEQUENCE</scope>
    <source>
        <strain evidence="1">CBHHK002</strain>
    </source>
</reference>
<gene>
    <name evidence="1" type="ORF">DFH08DRAFT_679182</name>
</gene>
<organism evidence="1 2">
    <name type="scientific">Mycena albidolilacea</name>
    <dbReference type="NCBI Taxonomy" id="1033008"/>
    <lineage>
        <taxon>Eukaryota</taxon>
        <taxon>Fungi</taxon>
        <taxon>Dikarya</taxon>
        <taxon>Basidiomycota</taxon>
        <taxon>Agaricomycotina</taxon>
        <taxon>Agaricomycetes</taxon>
        <taxon>Agaricomycetidae</taxon>
        <taxon>Agaricales</taxon>
        <taxon>Marasmiineae</taxon>
        <taxon>Mycenaceae</taxon>
        <taxon>Mycena</taxon>
    </lineage>
</organism>
<dbReference type="EMBL" id="JARIHO010000002">
    <property type="protein sequence ID" value="KAJ7366606.1"/>
    <property type="molecule type" value="Genomic_DNA"/>
</dbReference>
<dbReference type="AlphaFoldDB" id="A0AAD7F535"/>
<comment type="caution">
    <text evidence="1">The sequence shown here is derived from an EMBL/GenBank/DDBJ whole genome shotgun (WGS) entry which is preliminary data.</text>
</comment>
<evidence type="ECO:0000313" key="1">
    <source>
        <dbReference type="EMBL" id="KAJ7366606.1"/>
    </source>
</evidence>
<protein>
    <submittedName>
        <fullName evidence="1">Uncharacterized protein</fullName>
    </submittedName>
</protein>
<name>A0AAD7F535_9AGAR</name>
<evidence type="ECO:0000313" key="2">
    <source>
        <dbReference type="Proteomes" id="UP001218218"/>
    </source>
</evidence>